<evidence type="ECO:0000256" key="10">
    <source>
        <dbReference type="ARBA" id="ARBA00022723"/>
    </source>
</evidence>
<evidence type="ECO:0000256" key="1">
    <source>
        <dbReference type="ARBA" id="ARBA00001966"/>
    </source>
</evidence>
<dbReference type="SFLD" id="SFLDG01082">
    <property type="entry name" value="B12-binding_domain_containing"/>
    <property type="match status" value="1"/>
</dbReference>
<dbReference type="PROSITE" id="PS51449">
    <property type="entry name" value="MTTASE_N"/>
    <property type="match status" value="1"/>
</dbReference>
<dbReference type="InterPro" id="IPR007197">
    <property type="entry name" value="rSAM"/>
</dbReference>
<evidence type="ECO:0000256" key="6">
    <source>
        <dbReference type="ARBA" id="ARBA00022485"/>
    </source>
</evidence>
<feature type="coiled-coil region" evidence="16">
    <location>
        <begin position="599"/>
        <end position="731"/>
    </location>
</feature>
<dbReference type="SUPFAM" id="SSF102114">
    <property type="entry name" value="Radical SAM enzymes"/>
    <property type="match status" value="1"/>
</dbReference>
<feature type="coiled-coil region" evidence="16">
    <location>
        <begin position="760"/>
        <end position="1057"/>
    </location>
</feature>
<keyword evidence="22" id="KW-1185">Reference proteome</keyword>
<feature type="domain" description="MTTase N-terminal" evidence="19">
    <location>
        <begin position="48"/>
        <end position="159"/>
    </location>
</feature>
<dbReference type="InterPro" id="IPR058240">
    <property type="entry name" value="rSAM_sf"/>
</dbReference>
<dbReference type="CDD" id="cd01335">
    <property type="entry name" value="Radical_SAM"/>
    <property type="match status" value="1"/>
</dbReference>
<feature type="region of interest" description="Disordered" evidence="17">
    <location>
        <begin position="1376"/>
        <end position="1405"/>
    </location>
</feature>
<evidence type="ECO:0000313" key="22">
    <source>
        <dbReference type="Proteomes" id="UP001158576"/>
    </source>
</evidence>
<keyword evidence="16" id="KW-0175">Coiled coil</keyword>
<dbReference type="SMART" id="SM00729">
    <property type="entry name" value="Elp3"/>
    <property type="match status" value="1"/>
</dbReference>
<evidence type="ECO:0000256" key="15">
    <source>
        <dbReference type="ARBA" id="ARBA00051661"/>
    </source>
</evidence>
<reference evidence="21 22" key="1">
    <citation type="submission" date="2021-04" db="EMBL/GenBank/DDBJ databases">
        <authorList>
            <person name="Bliznina A."/>
        </authorList>
    </citation>
    <scope>NUCLEOTIDE SEQUENCE [LARGE SCALE GENOMIC DNA]</scope>
</reference>
<sequence>MDIEDLADKGEIREDGDFNKGKVVTRRHKRRIRNAEAVEADSSFARGQKIYVRTWGCTHNTSDSEYMAGQLAEAGYDVKLDDSKRLECDLWLLNSCTVKAPAEDHFKNAISAAQKVNIPVVVAGCVPQGAPSDKFVKGLSTIGVQQIDRVVEVVEETLKGNTVKLLGPKKRSGKRIGGADLGLPKVRRNALIEIISINTGCLNSCTYCKTKHARGDLASYPIDEIVARFEQAFQEGIVEIWLTSEDTGAYGRDIGTNIVELLNAVVKTIPDGCMMRIGMTNPPYILEHLEGIAKILNHPRVYSFLHVPVQSGSDAVLNSMRREYNREDFCKVVDTLRSSVPDCNIATDIIAGFPTETEEDFDETISLCEKYKFPSLFMNQFFPRPGTPAAKWEQIPRQIIKERTKKLSTVFKSYLPFEGRKGERHSVLITEMAHDKVSLVGHTKSYHQILVKGNSDELMGKRVDVVVTETTKHSMLGEIISEPKTVAIAQNLQILKEKEKAKPKMSRSMQNLLREFRALYEERLKRLDLTTSPENYRAKCEIYQHYVHDLLEQNDALINALKDSEIKVETSADMERSLTEEISLAKGFEEQLFACRQEKIHLEVENEDLQQQAVRLREMLDDADNGKETLESAISIAHDDLAKLRIELEAVRGEVRDADQKNHTAESKCSRVQSDLRLEQAENQKLNSRLDSCEKSLERAKSENHSLQNRLIALENELNEKSIELAGMERELISFKVSRDTGIEQSHVDKQEKLLLSAKVSELEKELRPLREELSEKGDKLVREKDLSIELASTISRLRDQITIQVENSKKLEKQNQDVKRKLKESQTEVEAIDKRRSALTSENQKLRETLHKSQLERQRLKDETCQQEVTMNGEMRQLKEHIGDLQEKIDRRTRETEELSDRVGRLTASVATHKVAEKSAKDHIGELQVEISDYRQRIVEVTAETKNYEDRILILDQQLHDRDVEIEAIRSSLNTKAAECEEQLSNSSKQEQLVHELTTELSAKNAELRRAHLDLDAQKVELTNNAEKIQHMALKIQTQEEVINIAKGEIEDYERMKPHPESEVINLNSKLDQLRLEGDSLKVKHAETVKKLADVSLLCNELRNKLKSAVGQRDQAQQLTNLYEGKFSSAERQLKELEFKVHQAHSQVDRERECSKTRQEAMEQRIKDITSARLSSEEMAQQLQREIANLRAENSQMIKNSERDSEKQHLIEKELHVSSTENERLGTRLNESRVEIEKLTKLVEDLTTNCENLQRQRRESDSLLRNLRGELGIACKTRKAAEAQMETYRSSIKSLEEQVTSHLSTQAKLEEQLKSKAIEEDALKSKKRNLKSSVTELEDQKRSLQNDVDKYKRTAAEQRSRIKQLEEALRAIRRETETHHTRQKHEQEKLRKQNDALASEQTRKAAEFDGKTIRYQEEVSRLGDVISKLQSELETTKTQLSASQRLEHQARIDVATIREAGKSRDDRRNELQCEYDSLQRENSRLMGEMARHIKEKEMAVAEEDRLRKHSVKQQAMLQEMRRKLASKAHYQDLKVHYQPHTPGPFGDSFASHN</sequence>
<gene>
    <name evidence="21" type="ORF">OKIOD_LOCUS11144</name>
</gene>
<evidence type="ECO:0000259" key="20">
    <source>
        <dbReference type="PROSITE" id="PS51918"/>
    </source>
</evidence>
<name>A0ABN7SRI1_OIKDI</name>
<dbReference type="Gene3D" id="1.10.287.1490">
    <property type="match status" value="2"/>
</dbReference>
<dbReference type="PANTHER" id="PTHR11918">
    <property type="entry name" value="RADICAL SAM PROTEINS"/>
    <property type="match status" value="1"/>
</dbReference>
<dbReference type="PROSITE" id="PS50926">
    <property type="entry name" value="TRAM"/>
    <property type="match status" value="1"/>
</dbReference>
<keyword evidence="7" id="KW-0808">Transferase</keyword>
<comment type="catalytic activity">
    <reaction evidence="15">
        <text>N(6)-L-threonylcarbamoyladenosine(37) in tRNA + (sulfur carrier)-SH + AH2 + 2 S-adenosyl-L-methionine = 2-methylsulfanyl-N(6)-L-threonylcarbamoyladenosine(37) in tRNA + (sulfur carrier)-H + 5'-deoxyadenosine + L-methionine + A + S-adenosyl-L-homocysteine + 2 H(+)</text>
        <dbReference type="Rhea" id="RHEA:37075"/>
        <dbReference type="Rhea" id="RHEA-COMP:10163"/>
        <dbReference type="Rhea" id="RHEA-COMP:11092"/>
        <dbReference type="Rhea" id="RHEA-COMP:14737"/>
        <dbReference type="Rhea" id="RHEA-COMP:14739"/>
        <dbReference type="ChEBI" id="CHEBI:13193"/>
        <dbReference type="ChEBI" id="CHEBI:15378"/>
        <dbReference type="ChEBI" id="CHEBI:17319"/>
        <dbReference type="ChEBI" id="CHEBI:17499"/>
        <dbReference type="ChEBI" id="CHEBI:29917"/>
        <dbReference type="ChEBI" id="CHEBI:57844"/>
        <dbReference type="ChEBI" id="CHEBI:57856"/>
        <dbReference type="ChEBI" id="CHEBI:59789"/>
        <dbReference type="ChEBI" id="CHEBI:64428"/>
        <dbReference type="ChEBI" id="CHEBI:74418"/>
        <dbReference type="ChEBI" id="CHEBI:74420"/>
        <dbReference type="EC" id="2.8.4.5"/>
    </reaction>
</comment>
<protein>
    <recommendedName>
        <fullName evidence="5">Threonylcarbamoyladenosine tRNA methylthiotransferase</fullName>
        <ecNumber evidence="4">2.8.4.5</ecNumber>
    </recommendedName>
    <alternativeName>
        <fullName evidence="13">CDK5 regulatory subunit-associated protein 1-like 1</fullName>
    </alternativeName>
    <alternativeName>
        <fullName evidence="14">tRNA-t(6)A37 methylthiotransferase</fullName>
    </alternativeName>
</protein>
<dbReference type="PROSITE" id="PS51918">
    <property type="entry name" value="RADICAL_SAM"/>
    <property type="match status" value="1"/>
</dbReference>
<evidence type="ECO:0000259" key="19">
    <source>
        <dbReference type="PROSITE" id="PS51449"/>
    </source>
</evidence>
<comment type="similarity">
    <text evidence="3">Belongs to the methylthiotransferase family. CDKAL1 subfamily.</text>
</comment>
<feature type="coiled-coil region" evidence="16">
    <location>
        <begin position="1100"/>
        <end position="1148"/>
    </location>
</feature>
<evidence type="ECO:0000256" key="16">
    <source>
        <dbReference type="SAM" id="Coils"/>
    </source>
</evidence>
<evidence type="ECO:0000256" key="7">
    <source>
        <dbReference type="ARBA" id="ARBA00022679"/>
    </source>
</evidence>
<dbReference type="NCBIfam" id="TIGR00089">
    <property type="entry name" value="MiaB/RimO family radical SAM methylthiotransferase"/>
    <property type="match status" value="1"/>
</dbReference>
<dbReference type="InterPro" id="IPR023404">
    <property type="entry name" value="rSAM_horseshoe"/>
</dbReference>
<keyword evidence="6" id="KW-0004">4Fe-4S</keyword>
<dbReference type="InterPro" id="IPR013848">
    <property type="entry name" value="Methylthiotransferase_N"/>
</dbReference>
<evidence type="ECO:0000256" key="4">
    <source>
        <dbReference type="ARBA" id="ARBA00013273"/>
    </source>
</evidence>
<evidence type="ECO:0000256" key="14">
    <source>
        <dbReference type="ARBA" id="ARBA00031213"/>
    </source>
</evidence>
<feature type="domain" description="Radical SAM core" evidence="20">
    <location>
        <begin position="184"/>
        <end position="418"/>
    </location>
</feature>
<evidence type="ECO:0000256" key="5">
    <source>
        <dbReference type="ARBA" id="ARBA00018810"/>
    </source>
</evidence>
<proteinExistence type="inferred from homology"/>
<evidence type="ECO:0000256" key="8">
    <source>
        <dbReference type="ARBA" id="ARBA00022691"/>
    </source>
</evidence>
<evidence type="ECO:0000256" key="11">
    <source>
        <dbReference type="ARBA" id="ARBA00023004"/>
    </source>
</evidence>
<evidence type="ECO:0000256" key="9">
    <source>
        <dbReference type="ARBA" id="ARBA00022694"/>
    </source>
</evidence>
<accession>A0ABN7SRI1</accession>
<comment type="function">
    <text evidence="2">Catalyzes the methylthiolation of N6-threonylcarbamoyladenosine (t(6)A), leading to the formation of 2-methylthio-N6-threonylcarbamoyladenosine (ms(2)t(6)A) at position 37 in tRNAs that read codons beginning with adenine.</text>
</comment>
<evidence type="ECO:0000313" key="21">
    <source>
        <dbReference type="EMBL" id="CAG5105705.1"/>
    </source>
</evidence>
<evidence type="ECO:0000256" key="2">
    <source>
        <dbReference type="ARBA" id="ARBA00002399"/>
    </source>
</evidence>
<dbReference type="PROSITE" id="PS01278">
    <property type="entry name" value="MTTASE_RADICAL"/>
    <property type="match status" value="1"/>
</dbReference>
<keyword evidence="8" id="KW-0949">S-adenosyl-L-methionine</keyword>
<dbReference type="Pfam" id="PF01938">
    <property type="entry name" value="TRAM"/>
    <property type="match status" value="1"/>
</dbReference>
<evidence type="ECO:0000256" key="12">
    <source>
        <dbReference type="ARBA" id="ARBA00023014"/>
    </source>
</evidence>
<keyword evidence="11" id="KW-0408">Iron</keyword>
<dbReference type="Gene3D" id="3.80.30.20">
    <property type="entry name" value="tm_1862 like domain"/>
    <property type="match status" value="1"/>
</dbReference>
<dbReference type="Pfam" id="PF04055">
    <property type="entry name" value="Radical_SAM"/>
    <property type="match status" value="1"/>
</dbReference>
<dbReference type="InterPro" id="IPR002792">
    <property type="entry name" value="TRAM_dom"/>
</dbReference>
<dbReference type="Gene3D" id="3.40.50.12160">
    <property type="entry name" value="Methylthiotransferase, N-terminal domain"/>
    <property type="match status" value="1"/>
</dbReference>
<evidence type="ECO:0000259" key="18">
    <source>
        <dbReference type="PROSITE" id="PS50926"/>
    </source>
</evidence>
<feature type="compositionally biased region" description="Basic and acidic residues" evidence="17">
    <location>
        <begin position="1376"/>
        <end position="1395"/>
    </location>
</feature>
<dbReference type="InterPro" id="IPR005839">
    <property type="entry name" value="Methylthiotransferase"/>
</dbReference>
<dbReference type="InterPro" id="IPR006638">
    <property type="entry name" value="Elp3/MiaA/NifB-like_rSAM"/>
</dbReference>
<feature type="domain" description="TRAM" evidence="18">
    <location>
        <begin position="418"/>
        <end position="481"/>
    </location>
</feature>
<dbReference type="InterPro" id="IPR020612">
    <property type="entry name" value="Methylthiotransferase_CS"/>
</dbReference>
<keyword evidence="9" id="KW-0819">tRNA processing</keyword>
<dbReference type="InterPro" id="IPR038135">
    <property type="entry name" value="Methylthiotransferase_N_sf"/>
</dbReference>
<keyword evidence="10" id="KW-0479">Metal-binding</keyword>
<dbReference type="SFLD" id="SFLDS00029">
    <property type="entry name" value="Radical_SAM"/>
    <property type="match status" value="1"/>
</dbReference>
<comment type="cofactor">
    <cofactor evidence="1">
        <name>[4Fe-4S] cluster</name>
        <dbReference type="ChEBI" id="CHEBI:49883"/>
    </cofactor>
</comment>
<dbReference type="Proteomes" id="UP001158576">
    <property type="component" value="Chromosome 1"/>
</dbReference>
<dbReference type="SUPFAM" id="SSF57997">
    <property type="entry name" value="Tropomyosin"/>
    <property type="match status" value="1"/>
</dbReference>
<evidence type="ECO:0000256" key="13">
    <source>
        <dbReference type="ARBA" id="ARBA00029733"/>
    </source>
</evidence>
<dbReference type="InterPro" id="IPR006466">
    <property type="entry name" value="MiaB-like_arc_euk"/>
</dbReference>
<dbReference type="EMBL" id="OU015566">
    <property type="protein sequence ID" value="CAG5105705.1"/>
    <property type="molecule type" value="Genomic_DNA"/>
</dbReference>
<evidence type="ECO:0000256" key="17">
    <source>
        <dbReference type="SAM" id="MobiDB-lite"/>
    </source>
</evidence>
<evidence type="ECO:0000256" key="3">
    <source>
        <dbReference type="ARBA" id="ARBA00008616"/>
    </source>
</evidence>
<dbReference type="EC" id="2.8.4.5" evidence="4"/>
<organism evidence="21 22">
    <name type="scientific">Oikopleura dioica</name>
    <name type="common">Tunicate</name>
    <dbReference type="NCBI Taxonomy" id="34765"/>
    <lineage>
        <taxon>Eukaryota</taxon>
        <taxon>Metazoa</taxon>
        <taxon>Chordata</taxon>
        <taxon>Tunicata</taxon>
        <taxon>Appendicularia</taxon>
        <taxon>Copelata</taxon>
        <taxon>Oikopleuridae</taxon>
        <taxon>Oikopleura</taxon>
    </lineage>
</organism>
<feature type="coiled-coil region" evidence="16">
    <location>
        <begin position="1427"/>
        <end position="1496"/>
    </location>
</feature>
<dbReference type="Pfam" id="PF00919">
    <property type="entry name" value="UPF0004"/>
    <property type="match status" value="1"/>
</dbReference>
<dbReference type="NCBIfam" id="TIGR01578">
    <property type="entry name" value="MiaB-like-B"/>
    <property type="match status" value="1"/>
</dbReference>
<keyword evidence="12" id="KW-0411">Iron-sulfur</keyword>
<dbReference type="PANTHER" id="PTHR11918:SF45">
    <property type="entry name" value="THREONYLCARBAMOYLADENOSINE TRNA METHYLTHIOTRANSFERASE"/>
    <property type="match status" value="1"/>
</dbReference>